<comment type="caution">
    <text evidence="4">The sequence shown here is derived from an EMBL/GenBank/DDBJ whole genome shotgun (WGS) entry which is preliminary data.</text>
</comment>
<keyword evidence="2" id="KW-0732">Signal</keyword>
<feature type="region of interest" description="Disordered" evidence="3">
    <location>
        <begin position="34"/>
        <end position="80"/>
    </location>
</feature>
<dbReference type="PANTHER" id="PTHR37944">
    <property type="entry name" value="PORIN B"/>
    <property type="match status" value="1"/>
</dbReference>
<dbReference type="InterPro" id="IPR007049">
    <property type="entry name" value="Carb-sel_porin_OprB"/>
</dbReference>
<dbReference type="InterPro" id="IPR038673">
    <property type="entry name" value="OprB_sf"/>
</dbReference>
<dbReference type="EMBL" id="VITT01000012">
    <property type="protein sequence ID" value="TWB56380.1"/>
    <property type="molecule type" value="Genomic_DNA"/>
</dbReference>
<dbReference type="AlphaFoldDB" id="A0A560IHW3"/>
<reference evidence="4 5" key="1">
    <citation type="submission" date="2019-06" db="EMBL/GenBank/DDBJ databases">
        <title>Genomic Encyclopedia of Type Strains, Phase IV (KMG-V): Genome sequencing to study the core and pangenomes of soil and plant-associated prokaryotes.</title>
        <authorList>
            <person name="Whitman W."/>
        </authorList>
    </citation>
    <scope>NUCLEOTIDE SEQUENCE [LARGE SCALE GENOMIC DNA]</scope>
    <source>
        <strain evidence="4 5">BR 11140</strain>
    </source>
</reference>
<comment type="similarity">
    <text evidence="1 2">Belongs to the OprB family.</text>
</comment>
<evidence type="ECO:0000256" key="3">
    <source>
        <dbReference type="SAM" id="MobiDB-lite"/>
    </source>
</evidence>
<name>A0A560IHW3_9PROT</name>
<evidence type="ECO:0000313" key="5">
    <source>
        <dbReference type="Proteomes" id="UP000318050"/>
    </source>
</evidence>
<dbReference type="Gene3D" id="2.40.160.180">
    <property type="entry name" value="Carbohydrate-selective porin OprB"/>
    <property type="match status" value="1"/>
</dbReference>
<evidence type="ECO:0000313" key="4">
    <source>
        <dbReference type="EMBL" id="TWB56380.1"/>
    </source>
</evidence>
<feature type="signal peptide" evidence="2">
    <location>
        <begin position="1"/>
        <end position="24"/>
    </location>
</feature>
<feature type="chain" id="PRO_5022261949" evidence="2">
    <location>
        <begin position="25"/>
        <end position="506"/>
    </location>
</feature>
<feature type="compositionally biased region" description="Low complexity" evidence="3">
    <location>
        <begin position="67"/>
        <end position="78"/>
    </location>
</feature>
<evidence type="ECO:0000256" key="2">
    <source>
        <dbReference type="RuleBase" id="RU363072"/>
    </source>
</evidence>
<dbReference type="GO" id="GO:0008643">
    <property type="term" value="P:carbohydrate transport"/>
    <property type="evidence" value="ECO:0007669"/>
    <property type="project" value="InterPro"/>
</dbReference>
<accession>A0A560IHW3</accession>
<evidence type="ECO:0000256" key="1">
    <source>
        <dbReference type="ARBA" id="ARBA00008769"/>
    </source>
</evidence>
<organism evidence="4 5">
    <name type="scientific">Nitrospirillum amazonense</name>
    <dbReference type="NCBI Taxonomy" id="28077"/>
    <lineage>
        <taxon>Bacteria</taxon>
        <taxon>Pseudomonadati</taxon>
        <taxon>Pseudomonadota</taxon>
        <taxon>Alphaproteobacteria</taxon>
        <taxon>Rhodospirillales</taxon>
        <taxon>Azospirillaceae</taxon>
        <taxon>Nitrospirillum</taxon>
    </lineage>
</organism>
<proteinExistence type="inferred from homology"/>
<protein>
    <submittedName>
        <fullName evidence="4">OprB family porin</fullName>
    </submittedName>
</protein>
<dbReference type="InterPro" id="IPR052932">
    <property type="entry name" value="OprB_Porin"/>
</dbReference>
<dbReference type="GO" id="GO:0015288">
    <property type="term" value="F:porin activity"/>
    <property type="evidence" value="ECO:0007669"/>
    <property type="project" value="InterPro"/>
</dbReference>
<dbReference type="PANTHER" id="PTHR37944:SF1">
    <property type="entry name" value="PORIN B"/>
    <property type="match status" value="1"/>
</dbReference>
<dbReference type="Pfam" id="PF04966">
    <property type="entry name" value="OprB"/>
    <property type="match status" value="1"/>
</dbReference>
<dbReference type="Proteomes" id="UP000318050">
    <property type="component" value="Unassembled WGS sequence"/>
</dbReference>
<gene>
    <name evidence="4" type="ORF">FBZ92_112169</name>
</gene>
<dbReference type="GO" id="GO:0016020">
    <property type="term" value="C:membrane"/>
    <property type="evidence" value="ECO:0007669"/>
    <property type="project" value="InterPro"/>
</dbReference>
<feature type="compositionally biased region" description="Low complexity" evidence="3">
    <location>
        <begin position="35"/>
        <end position="55"/>
    </location>
</feature>
<sequence>MVGHALFRTTLGLATALACVPARAQQAADQLGSLQAPAPQPTSTQPASAQPASTQLPGSQPGADGSAEAPAPDLAAPPGFWDRDGLTGNWGGLRGRLADNGLALNLVYVGEVFGLTQGGVKRDTAGDGRFEATVELDAQTAFDWHGLLFHATAYGIHGHGLSRCCLQNIATVSNIEALPGARLFTLWAQQALWDGQVSLRVGQLAADDEFVTSRGSALFVNGTFGWQAITGADLPGGGPAYPLATPGARVQVSATPELTVLGAVFSGNPAGSAIGEAQALDPSGTTFSFSGDVFTLMEAQYQPAVDEGGPWGNGGQAPVFKLGAWFHGGPFSDEHHAASGETLADPSSGGVPATRRNDWGVYGVADVPLWHTGDKPDGGLAAFLRLAGAPADRNLIAFYADGGLTWKGLLPVWPDDTAGLAVAYAQIGSAAAGLDQDYRHYGRPYYPVRDHELLVELSYQAVVAGWATLQPNVQYVVHPGGNVLVPGRTSAVGDGLVLGLRTSVRL</sequence>